<dbReference type="Gene3D" id="3.10.10.10">
    <property type="entry name" value="HIV Type 1 Reverse Transcriptase, subunit A, domain 1"/>
    <property type="match status" value="1"/>
</dbReference>
<organism evidence="1 2">
    <name type="scientific">Hibiscus trionum</name>
    <name type="common">Flower of an hour</name>
    <dbReference type="NCBI Taxonomy" id="183268"/>
    <lineage>
        <taxon>Eukaryota</taxon>
        <taxon>Viridiplantae</taxon>
        <taxon>Streptophyta</taxon>
        <taxon>Embryophyta</taxon>
        <taxon>Tracheophyta</taxon>
        <taxon>Spermatophyta</taxon>
        <taxon>Magnoliopsida</taxon>
        <taxon>eudicotyledons</taxon>
        <taxon>Gunneridae</taxon>
        <taxon>Pentapetalae</taxon>
        <taxon>rosids</taxon>
        <taxon>malvids</taxon>
        <taxon>Malvales</taxon>
        <taxon>Malvaceae</taxon>
        <taxon>Malvoideae</taxon>
        <taxon>Hibiscus</taxon>
    </lineage>
</organism>
<dbReference type="InterPro" id="IPR053134">
    <property type="entry name" value="RNA-dir_DNA_polymerase"/>
</dbReference>
<dbReference type="PANTHER" id="PTHR24559:SF430">
    <property type="entry name" value="RNA-DIRECTED DNA POLYMERASE"/>
    <property type="match status" value="1"/>
</dbReference>
<comment type="caution">
    <text evidence="1">The sequence shown here is derived from an EMBL/GenBank/DDBJ whole genome shotgun (WGS) entry which is preliminary data.</text>
</comment>
<dbReference type="Proteomes" id="UP001165190">
    <property type="component" value="Unassembled WGS sequence"/>
</dbReference>
<evidence type="ECO:0008006" key="3">
    <source>
        <dbReference type="Google" id="ProtNLM"/>
    </source>
</evidence>
<dbReference type="Gene3D" id="3.30.70.270">
    <property type="match status" value="1"/>
</dbReference>
<dbReference type="OrthoDB" id="1001942at2759"/>
<dbReference type="AlphaFoldDB" id="A0A9W7IER3"/>
<dbReference type="PANTHER" id="PTHR24559">
    <property type="entry name" value="TRANSPOSON TY3-I GAG-POL POLYPROTEIN"/>
    <property type="match status" value="1"/>
</dbReference>
<reference evidence="1" key="1">
    <citation type="submission" date="2023-05" db="EMBL/GenBank/DDBJ databases">
        <title>Genome and transcriptome analyses reveal genes involved in the formation of fine ridges on petal epidermal cells in Hibiscus trionum.</title>
        <authorList>
            <person name="Koshimizu S."/>
            <person name="Masuda S."/>
            <person name="Ishii T."/>
            <person name="Shirasu K."/>
            <person name="Hoshino A."/>
            <person name="Arita M."/>
        </authorList>
    </citation>
    <scope>NUCLEOTIDE SEQUENCE</scope>
    <source>
        <strain evidence="1">Hamamatsu line</strain>
    </source>
</reference>
<dbReference type="SUPFAM" id="SSF56672">
    <property type="entry name" value="DNA/RNA polymerases"/>
    <property type="match status" value="1"/>
</dbReference>
<accession>A0A9W7IER3</accession>
<evidence type="ECO:0000313" key="1">
    <source>
        <dbReference type="EMBL" id="GMI94704.1"/>
    </source>
</evidence>
<evidence type="ECO:0000313" key="2">
    <source>
        <dbReference type="Proteomes" id="UP001165190"/>
    </source>
</evidence>
<dbReference type="InterPro" id="IPR043128">
    <property type="entry name" value="Rev_trsase/Diguanyl_cyclase"/>
</dbReference>
<dbReference type="EMBL" id="BSYR01000026">
    <property type="protein sequence ID" value="GMI94704.1"/>
    <property type="molecule type" value="Genomic_DNA"/>
</dbReference>
<dbReference type="InterPro" id="IPR043502">
    <property type="entry name" value="DNA/RNA_pol_sf"/>
</dbReference>
<name>A0A9W7IER3_HIBTR</name>
<keyword evidence="2" id="KW-1185">Reference proteome</keyword>
<sequence length="148" mass="17393">MPGIDLKVIEHSLQLDQITKPVREKKRKFLEEDVQTIRQETEKLLAARFIEEVKYPKWLASVLMVKKSREKWRIRVDFTNLNNACPKDSFPLISIDRLVDASTSHKFVSFIDAFSSYNQIVMAKRDMEKRTFMLEDDIHCYKCCSGFG</sequence>
<protein>
    <recommendedName>
        <fullName evidence="3">Reverse transcriptase domain-containing protein</fullName>
    </recommendedName>
</protein>
<proteinExistence type="predicted"/>
<gene>
    <name evidence="1" type="ORF">HRI_003139700</name>
</gene>